<evidence type="ECO:0000313" key="4">
    <source>
        <dbReference type="Proteomes" id="UP000278807"/>
    </source>
</evidence>
<evidence type="ECO:0000313" key="3">
    <source>
        <dbReference type="EMBL" id="VDN97880.1"/>
    </source>
</evidence>
<proteinExistence type="predicted"/>
<keyword evidence="1" id="KW-1133">Transmembrane helix</keyword>
<organism evidence="5">
    <name type="scientific">Rodentolepis nana</name>
    <name type="common">Dwarf tapeworm</name>
    <name type="synonym">Hymenolepis nana</name>
    <dbReference type="NCBI Taxonomy" id="102285"/>
    <lineage>
        <taxon>Eukaryota</taxon>
        <taxon>Metazoa</taxon>
        <taxon>Spiralia</taxon>
        <taxon>Lophotrochozoa</taxon>
        <taxon>Platyhelminthes</taxon>
        <taxon>Cestoda</taxon>
        <taxon>Eucestoda</taxon>
        <taxon>Cyclophyllidea</taxon>
        <taxon>Hymenolepididae</taxon>
        <taxon>Rodentolepis</taxon>
    </lineage>
</organism>
<reference evidence="5" key="1">
    <citation type="submission" date="2017-02" db="UniProtKB">
        <authorList>
            <consortium name="WormBaseParasite"/>
        </authorList>
    </citation>
    <scope>IDENTIFICATION</scope>
</reference>
<feature type="chain" id="PRO_5043131647" evidence="2">
    <location>
        <begin position="16"/>
        <end position="339"/>
    </location>
</feature>
<keyword evidence="1" id="KW-0812">Transmembrane</keyword>
<evidence type="ECO:0000256" key="2">
    <source>
        <dbReference type="SAM" id="SignalP"/>
    </source>
</evidence>
<evidence type="ECO:0000313" key="5">
    <source>
        <dbReference type="WBParaSite" id="HNAJ_0000202201-mRNA-1"/>
    </source>
</evidence>
<protein>
    <submittedName>
        <fullName evidence="5">Recep_L_domain domain-containing protein</fullName>
    </submittedName>
</protein>
<name>A0A0R3T4N4_RODNA</name>
<evidence type="ECO:0000256" key="1">
    <source>
        <dbReference type="SAM" id="Phobius"/>
    </source>
</evidence>
<dbReference type="AlphaFoldDB" id="A0A0R3T4N4"/>
<accession>A0A0R3T4N4</accession>
<dbReference type="WBParaSite" id="HNAJ_0000202201-mRNA-1">
    <property type="protein sequence ID" value="HNAJ_0000202201-mRNA-1"/>
    <property type="gene ID" value="HNAJ_0000202201"/>
</dbReference>
<feature type="signal peptide" evidence="2">
    <location>
        <begin position="1"/>
        <end position="15"/>
    </location>
</feature>
<sequence length="339" mass="38310">MVLTTLLLLVRDANSIEDIITMDELVDTFTDTLISWNDRPTGSTGRGRRSADTSSTYSTRQSEYVNVDCNLVCWIEVNAGEIRQNALVCVPKGKDIQREGTLARTTCVEHASGRLLHMIISTFNNSADYLEWGFAETIYKVLVKMNPEPETLYLTIETPLSTLRQNDFTALAPKLRRLSISLGLAIKIDRHVLSTLSLESYSFEGCLFKDTRVFHNVSGLCDVDMLYTCPKIGDFILAADRTGWKKLCPEKSDILTLEVQPNPLSECRCGADYQSLIDALHLYRKEYASPECTHGSDYRQLFLLSLITNLILTCILLVLTLVSVVFYVQNNQRYHRNKA</sequence>
<feature type="transmembrane region" description="Helical" evidence="1">
    <location>
        <begin position="301"/>
        <end position="328"/>
    </location>
</feature>
<gene>
    <name evidence="3" type="ORF">HNAJ_LOCUS2021</name>
</gene>
<keyword evidence="4" id="KW-1185">Reference proteome</keyword>
<dbReference type="EMBL" id="UZAE01000903">
    <property type="protein sequence ID" value="VDN97880.1"/>
    <property type="molecule type" value="Genomic_DNA"/>
</dbReference>
<keyword evidence="2" id="KW-0732">Signal</keyword>
<dbReference type="Proteomes" id="UP000278807">
    <property type="component" value="Unassembled WGS sequence"/>
</dbReference>
<dbReference type="OrthoDB" id="6232547at2759"/>
<reference evidence="3 4" key="2">
    <citation type="submission" date="2018-11" db="EMBL/GenBank/DDBJ databases">
        <authorList>
            <consortium name="Pathogen Informatics"/>
        </authorList>
    </citation>
    <scope>NUCLEOTIDE SEQUENCE [LARGE SCALE GENOMIC DNA]</scope>
</reference>
<keyword evidence="1" id="KW-0472">Membrane</keyword>